<sequence length="83" mass="9532">MIRDYLFTGLRALLYVLQVSSLTLQVIFLSLVYGTLKTGEFIVVTGHKLWSIIKSERGISTIKMIVFSPVNFLKKITFTKYKI</sequence>
<keyword evidence="1" id="KW-1133">Transmembrane helix</keyword>
<organism evidence="2">
    <name type="scientific">Abalone asfa-like virus</name>
    <dbReference type="NCBI Taxonomy" id="2839893"/>
    <lineage>
        <taxon>Viruses</taxon>
        <taxon>Varidnaviria</taxon>
        <taxon>Bamfordvirae</taxon>
        <taxon>Nucleocytoviricota</taxon>
        <taxon>Pokkesviricetes</taxon>
        <taxon>Asfuvirales</taxon>
        <taxon>Asfarviridae</taxon>
    </lineage>
</organism>
<keyword evidence="1" id="KW-0812">Transmembrane</keyword>
<reference evidence="2" key="1">
    <citation type="journal article" date="2020" name="Sci. Rep.">
        <title>A novel Asfarvirus-like virus identified as a potential cause of mass mortality of abalone.</title>
        <authorList>
            <person name="Matsuyama T."/>
            <person name="Takano T."/>
            <person name="Nishiki I."/>
            <person name="Fujiwara A."/>
            <person name="Kiryu I."/>
            <person name="Inada M."/>
            <person name="Sakai T."/>
            <person name="Terashima S."/>
            <person name="Matsuura Y."/>
            <person name="Isowa K."/>
            <person name="Nakayasu C."/>
        </authorList>
    </citation>
    <scope>NUCLEOTIDE SEQUENCE</scope>
</reference>
<evidence type="ECO:0000313" key="2">
    <source>
        <dbReference type="EMBL" id="BBO54046.1"/>
    </source>
</evidence>
<accession>A0A5K7XY45</accession>
<dbReference type="EMBL" id="LC506465">
    <property type="protein sequence ID" value="BBO54046.1"/>
    <property type="molecule type" value="Genomic_DNA"/>
</dbReference>
<proteinExistence type="predicted"/>
<evidence type="ECO:0000256" key="1">
    <source>
        <dbReference type="SAM" id="Phobius"/>
    </source>
</evidence>
<keyword evidence="1" id="KW-0472">Membrane</keyword>
<name>A0A5K7XY45_9VIRU</name>
<protein>
    <submittedName>
        <fullName evidence="2">Uncharacterized protein</fullName>
    </submittedName>
</protein>
<feature type="transmembrane region" description="Helical" evidence="1">
    <location>
        <begin position="12"/>
        <end position="33"/>
    </location>
</feature>